<keyword evidence="3" id="KW-0720">Serine protease</keyword>
<evidence type="ECO:0000256" key="4">
    <source>
        <dbReference type="ARBA" id="ARBA00023157"/>
    </source>
</evidence>
<dbReference type="CDD" id="cd00190">
    <property type="entry name" value="Tryp_SPc"/>
    <property type="match status" value="1"/>
</dbReference>
<evidence type="ECO:0000256" key="2">
    <source>
        <dbReference type="ARBA" id="ARBA00022801"/>
    </source>
</evidence>
<keyword evidence="1" id="KW-0645">Protease</keyword>
<keyword evidence="8" id="KW-1185">Reference proteome</keyword>
<accession>A0A8K0JU51</accession>
<evidence type="ECO:0000313" key="7">
    <source>
        <dbReference type="EMBL" id="KAG8222284.1"/>
    </source>
</evidence>
<protein>
    <recommendedName>
        <fullName evidence="6">Peptidase S1 domain-containing protein</fullName>
    </recommendedName>
</protein>
<dbReference type="PANTHER" id="PTHR24276">
    <property type="entry name" value="POLYSERASE-RELATED"/>
    <property type="match status" value="1"/>
</dbReference>
<sequence length="276" mass="29939">MLLSVLCLAILAQGGWASTGNAFSHQSPHIIGGEIVQEREFPGLGSLTLMGTHYCAVCILNSEWAFTTAASMTFPKDAYKVVVGTNHLDNGGTVHELSEMILHEDYNISDSWINNIALLKVNGTETKFHRVRPTESLLNPPIQFGEGLAPVSLPQNGQTYPVGTSGLMAGWGQIEFLGPVVNDLRKIAMTVSDHKKCEEAYAPIGKHVYSNQICAESGVDRHGPLFGDGADPMFVDGTVIGIASWERGANALGYPVVMTKISDYIDWINEHMSSYD</sequence>
<dbReference type="EMBL" id="KZ308128">
    <property type="protein sequence ID" value="KAG8222284.1"/>
    <property type="molecule type" value="Genomic_DNA"/>
</dbReference>
<keyword evidence="2" id="KW-0378">Hydrolase</keyword>
<dbReference type="Pfam" id="PF00089">
    <property type="entry name" value="Trypsin"/>
    <property type="match status" value="1"/>
</dbReference>
<name>A0A8K0JU51_LADFU</name>
<feature type="domain" description="Peptidase S1" evidence="6">
    <location>
        <begin position="30"/>
        <end position="273"/>
    </location>
</feature>
<evidence type="ECO:0000259" key="6">
    <source>
        <dbReference type="PROSITE" id="PS50240"/>
    </source>
</evidence>
<dbReference type="OrthoDB" id="60866at2759"/>
<comment type="caution">
    <text evidence="7">The sequence shown here is derived from an EMBL/GenBank/DDBJ whole genome shotgun (WGS) entry which is preliminary data.</text>
</comment>
<dbReference type="Proteomes" id="UP000792457">
    <property type="component" value="Unassembled WGS sequence"/>
</dbReference>
<feature type="signal peptide" evidence="5">
    <location>
        <begin position="1"/>
        <end position="17"/>
    </location>
</feature>
<dbReference type="PANTHER" id="PTHR24276:SF98">
    <property type="entry name" value="FI18310P1-RELATED"/>
    <property type="match status" value="1"/>
</dbReference>
<reference evidence="7" key="2">
    <citation type="submission" date="2017-10" db="EMBL/GenBank/DDBJ databases">
        <title>Ladona fulva Genome sequencing and assembly.</title>
        <authorList>
            <person name="Murali S."/>
            <person name="Richards S."/>
            <person name="Bandaranaike D."/>
            <person name="Bellair M."/>
            <person name="Blankenburg K."/>
            <person name="Chao H."/>
            <person name="Dinh H."/>
            <person name="Doddapaneni H."/>
            <person name="Dugan-Rocha S."/>
            <person name="Elkadiri S."/>
            <person name="Gnanaolivu R."/>
            <person name="Hernandez B."/>
            <person name="Skinner E."/>
            <person name="Javaid M."/>
            <person name="Lee S."/>
            <person name="Li M."/>
            <person name="Ming W."/>
            <person name="Munidasa M."/>
            <person name="Muniz J."/>
            <person name="Nguyen L."/>
            <person name="Hughes D."/>
            <person name="Osuji N."/>
            <person name="Pu L.-L."/>
            <person name="Puazo M."/>
            <person name="Qu C."/>
            <person name="Quiroz J."/>
            <person name="Raj R."/>
            <person name="Weissenberger G."/>
            <person name="Xin Y."/>
            <person name="Zou X."/>
            <person name="Han Y."/>
            <person name="Worley K."/>
            <person name="Muzny D."/>
            <person name="Gibbs R."/>
        </authorList>
    </citation>
    <scope>NUCLEOTIDE SEQUENCE</scope>
    <source>
        <strain evidence="7">Sampled in the wild</strain>
    </source>
</reference>
<dbReference type="InterPro" id="IPR050430">
    <property type="entry name" value="Peptidase_S1"/>
</dbReference>
<dbReference type="GO" id="GO:0006508">
    <property type="term" value="P:proteolysis"/>
    <property type="evidence" value="ECO:0007669"/>
    <property type="project" value="UniProtKB-KW"/>
</dbReference>
<keyword evidence="4" id="KW-1015">Disulfide bond</keyword>
<organism evidence="7 8">
    <name type="scientific">Ladona fulva</name>
    <name type="common">Scarce chaser dragonfly</name>
    <name type="synonym">Libellula fulva</name>
    <dbReference type="NCBI Taxonomy" id="123851"/>
    <lineage>
        <taxon>Eukaryota</taxon>
        <taxon>Metazoa</taxon>
        <taxon>Ecdysozoa</taxon>
        <taxon>Arthropoda</taxon>
        <taxon>Hexapoda</taxon>
        <taxon>Insecta</taxon>
        <taxon>Pterygota</taxon>
        <taxon>Palaeoptera</taxon>
        <taxon>Odonata</taxon>
        <taxon>Epiprocta</taxon>
        <taxon>Anisoptera</taxon>
        <taxon>Libelluloidea</taxon>
        <taxon>Libellulidae</taxon>
        <taxon>Ladona</taxon>
    </lineage>
</organism>
<evidence type="ECO:0000256" key="3">
    <source>
        <dbReference type="ARBA" id="ARBA00022825"/>
    </source>
</evidence>
<gene>
    <name evidence="7" type="ORF">J437_LFUL003265</name>
</gene>
<reference evidence="7" key="1">
    <citation type="submission" date="2013-04" db="EMBL/GenBank/DDBJ databases">
        <authorList>
            <person name="Qu J."/>
            <person name="Murali S.C."/>
            <person name="Bandaranaike D."/>
            <person name="Bellair M."/>
            <person name="Blankenburg K."/>
            <person name="Chao H."/>
            <person name="Dinh H."/>
            <person name="Doddapaneni H."/>
            <person name="Downs B."/>
            <person name="Dugan-Rocha S."/>
            <person name="Elkadiri S."/>
            <person name="Gnanaolivu R.D."/>
            <person name="Hernandez B."/>
            <person name="Javaid M."/>
            <person name="Jayaseelan J.C."/>
            <person name="Lee S."/>
            <person name="Li M."/>
            <person name="Ming W."/>
            <person name="Munidasa M."/>
            <person name="Muniz J."/>
            <person name="Nguyen L."/>
            <person name="Ongeri F."/>
            <person name="Osuji N."/>
            <person name="Pu L.-L."/>
            <person name="Puazo M."/>
            <person name="Qu C."/>
            <person name="Quiroz J."/>
            <person name="Raj R."/>
            <person name="Weissenberger G."/>
            <person name="Xin Y."/>
            <person name="Zou X."/>
            <person name="Han Y."/>
            <person name="Richards S."/>
            <person name="Worley K."/>
            <person name="Muzny D."/>
            <person name="Gibbs R."/>
        </authorList>
    </citation>
    <scope>NUCLEOTIDE SEQUENCE</scope>
    <source>
        <strain evidence="7">Sampled in the wild</strain>
    </source>
</reference>
<dbReference type="InterPro" id="IPR009003">
    <property type="entry name" value="Peptidase_S1_PA"/>
</dbReference>
<evidence type="ECO:0000256" key="1">
    <source>
        <dbReference type="ARBA" id="ARBA00022670"/>
    </source>
</evidence>
<dbReference type="AlphaFoldDB" id="A0A8K0JU51"/>
<dbReference type="Gene3D" id="2.40.10.10">
    <property type="entry name" value="Trypsin-like serine proteases"/>
    <property type="match status" value="1"/>
</dbReference>
<evidence type="ECO:0000313" key="8">
    <source>
        <dbReference type="Proteomes" id="UP000792457"/>
    </source>
</evidence>
<dbReference type="PROSITE" id="PS50240">
    <property type="entry name" value="TRYPSIN_DOM"/>
    <property type="match status" value="1"/>
</dbReference>
<dbReference type="InterPro" id="IPR001254">
    <property type="entry name" value="Trypsin_dom"/>
</dbReference>
<dbReference type="SMART" id="SM00020">
    <property type="entry name" value="Tryp_SPc"/>
    <property type="match status" value="1"/>
</dbReference>
<dbReference type="InterPro" id="IPR043504">
    <property type="entry name" value="Peptidase_S1_PA_chymotrypsin"/>
</dbReference>
<evidence type="ECO:0000256" key="5">
    <source>
        <dbReference type="SAM" id="SignalP"/>
    </source>
</evidence>
<proteinExistence type="predicted"/>
<dbReference type="GO" id="GO:0004252">
    <property type="term" value="F:serine-type endopeptidase activity"/>
    <property type="evidence" value="ECO:0007669"/>
    <property type="project" value="InterPro"/>
</dbReference>
<dbReference type="SUPFAM" id="SSF50494">
    <property type="entry name" value="Trypsin-like serine proteases"/>
    <property type="match status" value="1"/>
</dbReference>
<feature type="chain" id="PRO_5035436712" description="Peptidase S1 domain-containing protein" evidence="5">
    <location>
        <begin position="18"/>
        <end position="276"/>
    </location>
</feature>
<keyword evidence="5" id="KW-0732">Signal</keyword>